<name>A0A7J5BSC0_9MICO</name>
<dbReference type="Gene3D" id="3.40.190.10">
    <property type="entry name" value="Periplasmic binding protein-like II"/>
    <property type="match status" value="2"/>
</dbReference>
<keyword evidence="3" id="KW-0238">DNA-binding</keyword>
<keyword evidence="2" id="KW-0805">Transcription regulation</keyword>
<comment type="caution">
    <text evidence="7">The sequence shown here is derived from an EMBL/GenBank/DDBJ whole genome shotgun (WGS) entry which is preliminary data.</text>
</comment>
<dbReference type="OrthoDB" id="9789529at2"/>
<comment type="similarity">
    <text evidence="1">Belongs to the LysR transcriptional regulatory family.</text>
</comment>
<dbReference type="InterPro" id="IPR005119">
    <property type="entry name" value="LysR_subst-bd"/>
</dbReference>
<proteinExistence type="inferred from homology"/>
<evidence type="ECO:0000256" key="3">
    <source>
        <dbReference type="ARBA" id="ARBA00023125"/>
    </source>
</evidence>
<evidence type="ECO:0000256" key="5">
    <source>
        <dbReference type="SAM" id="MobiDB-lite"/>
    </source>
</evidence>
<organism evidence="7 8">
    <name type="scientific">Pseudoclavibacter chungangensis</name>
    <dbReference type="NCBI Taxonomy" id="587635"/>
    <lineage>
        <taxon>Bacteria</taxon>
        <taxon>Bacillati</taxon>
        <taxon>Actinomycetota</taxon>
        <taxon>Actinomycetes</taxon>
        <taxon>Micrococcales</taxon>
        <taxon>Microbacteriaceae</taxon>
        <taxon>Pseudoclavibacter</taxon>
    </lineage>
</organism>
<keyword evidence="4" id="KW-0804">Transcription</keyword>
<evidence type="ECO:0000313" key="7">
    <source>
        <dbReference type="EMBL" id="KAB1656879.1"/>
    </source>
</evidence>
<dbReference type="CDD" id="cd05466">
    <property type="entry name" value="PBP2_LTTR_substrate"/>
    <property type="match status" value="1"/>
</dbReference>
<gene>
    <name evidence="7" type="ORF">F8O01_09555</name>
</gene>
<keyword evidence="8" id="KW-1185">Reference proteome</keyword>
<evidence type="ECO:0000256" key="1">
    <source>
        <dbReference type="ARBA" id="ARBA00009437"/>
    </source>
</evidence>
<evidence type="ECO:0000259" key="6">
    <source>
        <dbReference type="PROSITE" id="PS50931"/>
    </source>
</evidence>
<dbReference type="PROSITE" id="PS50931">
    <property type="entry name" value="HTH_LYSR"/>
    <property type="match status" value="1"/>
</dbReference>
<sequence>MLGACAEHTRHRMTVRDPRTFRRIPGHPAHTRHMPDLDLVALRSLVAVAAFAGVRRAATSLHVSTSTVSGHLRRLEAIVGGPIVEPDGRSVMFTPRGESLLQAARRILAVHDEALDRLTGPDDAELVIAASQFATHSALSAVSDVVARSAPDRRVRLEFHRSDQARSLVTAGRADVAIGLEDLGSRSRRIGRVALRWVGARTATFDGDDRPLPLVVFAGTCTVRGRILASSAGRSGRIVRECHDLTGLLSAVRSGLGVSALPDPTASASGLAPLPLRTEPEPVTLVCTMSERVPSALAEEIVEALRVTWAPSSGRTPTDQPGAISRPDAKRARTPGRASARVRSHPTRPASTAPEASVHET</sequence>
<evidence type="ECO:0000256" key="4">
    <source>
        <dbReference type="ARBA" id="ARBA00023163"/>
    </source>
</evidence>
<dbReference type="EMBL" id="WBJZ01000010">
    <property type="protein sequence ID" value="KAB1656879.1"/>
    <property type="molecule type" value="Genomic_DNA"/>
</dbReference>
<evidence type="ECO:0000256" key="2">
    <source>
        <dbReference type="ARBA" id="ARBA00023015"/>
    </source>
</evidence>
<feature type="region of interest" description="Disordered" evidence="5">
    <location>
        <begin position="311"/>
        <end position="361"/>
    </location>
</feature>
<protein>
    <submittedName>
        <fullName evidence="7">LysR family transcriptional regulator</fullName>
    </submittedName>
</protein>
<dbReference type="InterPro" id="IPR036388">
    <property type="entry name" value="WH-like_DNA-bd_sf"/>
</dbReference>
<dbReference type="InterPro" id="IPR036390">
    <property type="entry name" value="WH_DNA-bd_sf"/>
</dbReference>
<dbReference type="InterPro" id="IPR000847">
    <property type="entry name" value="LysR_HTH_N"/>
</dbReference>
<dbReference type="GO" id="GO:0003700">
    <property type="term" value="F:DNA-binding transcription factor activity"/>
    <property type="evidence" value="ECO:0007669"/>
    <property type="project" value="InterPro"/>
</dbReference>
<dbReference type="GO" id="GO:0003677">
    <property type="term" value="F:DNA binding"/>
    <property type="evidence" value="ECO:0007669"/>
    <property type="project" value="UniProtKB-KW"/>
</dbReference>
<feature type="domain" description="HTH lysR-type" evidence="6">
    <location>
        <begin position="37"/>
        <end position="94"/>
    </location>
</feature>
<dbReference type="Pfam" id="PF00126">
    <property type="entry name" value="HTH_1"/>
    <property type="match status" value="1"/>
</dbReference>
<dbReference type="SUPFAM" id="SSF46785">
    <property type="entry name" value="Winged helix' DNA-binding domain"/>
    <property type="match status" value="1"/>
</dbReference>
<accession>A0A7J5BSC0</accession>
<dbReference type="Proteomes" id="UP000467240">
    <property type="component" value="Unassembled WGS sequence"/>
</dbReference>
<dbReference type="InterPro" id="IPR050176">
    <property type="entry name" value="LTTR"/>
</dbReference>
<dbReference type="Gene3D" id="1.10.10.10">
    <property type="entry name" value="Winged helix-like DNA-binding domain superfamily/Winged helix DNA-binding domain"/>
    <property type="match status" value="1"/>
</dbReference>
<dbReference type="Pfam" id="PF03466">
    <property type="entry name" value="LysR_substrate"/>
    <property type="match status" value="1"/>
</dbReference>
<dbReference type="AlphaFoldDB" id="A0A7J5BSC0"/>
<reference evidence="7 8" key="1">
    <citation type="submission" date="2019-09" db="EMBL/GenBank/DDBJ databases">
        <title>Phylogeny of genus Pseudoclavibacter and closely related genus.</title>
        <authorList>
            <person name="Li Y."/>
        </authorList>
    </citation>
    <scope>NUCLEOTIDE SEQUENCE [LARGE SCALE GENOMIC DNA]</scope>
    <source>
        <strain evidence="7 8">DSM 23821</strain>
    </source>
</reference>
<evidence type="ECO:0000313" key="8">
    <source>
        <dbReference type="Proteomes" id="UP000467240"/>
    </source>
</evidence>
<dbReference type="PANTHER" id="PTHR30579">
    <property type="entry name" value="TRANSCRIPTIONAL REGULATOR"/>
    <property type="match status" value="1"/>
</dbReference>
<dbReference type="SUPFAM" id="SSF53850">
    <property type="entry name" value="Periplasmic binding protein-like II"/>
    <property type="match status" value="1"/>
</dbReference>